<gene>
    <name evidence="4" type="ORF">AVDCRST_MAG06-730</name>
</gene>
<organism evidence="4">
    <name type="scientific">uncultured Nocardioides sp</name>
    <dbReference type="NCBI Taxonomy" id="198441"/>
    <lineage>
        <taxon>Bacteria</taxon>
        <taxon>Bacillati</taxon>
        <taxon>Actinomycetota</taxon>
        <taxon>Actinomycetes</taxon>
        <taxon>Propionibacteriales</taxon>
        <taxon>Nocardioidaceae</taxon>
        <taxon>Nocardioides</taxon>
        <taxon>environmental samples</taxon>
    </lineage>
</organism>
<evidence type="ECO:0000256" key="1">
    <source>
        <dbReference type="ARBA" id="ARBA00001946"/>
    </source>
</evidence>
<dbReference type="PANTHER" id="PTHR11839:SF18">
    <property type="entry name" value="NUDIX HYDROLASE DOMAIN-CONTAINING PROTEIN"/>
    <property type="match status" value="1"/>
</dbReference>
<protein>
    <submittedName>
        <fullName evidence="4">ADP-ribose pyrophosphatase</fullName>
        <ecNumber evidence="4">3.6.1.13</ecNumber>
    </submittedName>
</protein>
<dbReference type="PROSITE" id="PS00893">
    <property type="entry name" value="NUDIX_BOX"/>
    <property type="match status" value="1"/>
</dbReference>
<dbReference type="InterPro" id="IPR000086">
    <property type="entry name" value="NUDIX_hydrolase_dom"/>
</dbReference>
<dbReference type="SUPFAM" id="SSF55811">
    <property type="entry name" value="Nudix"/>
    <property type="match status" value="1"/>
</dbReference>
<sequence>MSPRSDDERAWVTTGEEVAYDGFFRVVRRGVRLPDGTEGTWDLLDVAETVGVLAFTPEGELVMVRQFRPGPGRVVLSVAGGIVDPGEDPADAARRELREETGYQAGSVEVVASSHNYSNTHPAYAAIARDCVPAGRQQLDELEDVEVVVVDVATVRRLLRSGELGATAQTYLAMDAAGLL</sequence>
<dbReference type="PROSITE" id="PS51462">
    <property type="entry name" value="NUDIX"/>
    <property type="match status" value="1"/>
</dbReference>
<keyword evidence="2 4" id="KW-0378">Hydrolase</keyword>
<dbReference type="RefSeq" id="WP_295657085.1">
    <property type="nucleotide sequence ID" value="NZ_CADCUP010000049.1"/>
</dbReference>
<dbReference type="PANTHER" id="PTHR11839">
    <property type="entry name" value="UDP/ADP-SUGAR PYROPHOSPHATASE"/>
    <property type="match status" value="1"/>
</dbReference>
<evidence type="ECO:0000256" key="2">
    <source>
        <dbReference type="ARBA" id="ARBA00022801"/>
    </source>
</evidence>
<dbReference type="GO" id="GO:0006753">
    <property type="term" value="P:nucleoside phosphate metabolic process"/>
    <property type="evidence" value="ECO:0007669"/>
    <property type="project" value="TreeGrafter"/>
</dbReference>
<accession>A0A6J4N693</accession>
<dbReference type="Gene3D" id="3.90.79.10">
    <property type="entry name" value="Nucleoside Triphosphate Pyrophosphohydrolase"/>
    <property type="match status" value="1"/>
</dbReference>
<dbReference type="GO" id="GO:0019693">
    <property type="term" value="P:ribose phosphate metabolic process"/>
    <property type="evidence" value="ECO:0007669"/>
    <property type="project" value="TreeGrafter"/>
</dbReference>
<dbReference type="InterPro" id="IPR020084">
    <property type="entry name" value="NUDIX_hydrolase_CS"/>
</dbReference>
<dbReference type="CDD" id="cd03424">
    <property type="entry name" value="NUDIX_ADPRase_Nudt5_UGPPase_Nudt14"/>
    <property type="match status" value="1"/>
</dbReference>
<proteinExistence type="predicted"/>
<evidence type="ECO:0000259" key="3">
    <source>
        <dbReference type="PROSITE" id="PS51462"/>
    </source>
</evidence>
<dbReference type="AlphaFoldDB" id="A0A6J4N693"/>
<dbReference type="EMBL" id="CADCUP010000049">
    <property type="protein sequence ID" value="CAA9378905.1"/>
    <property type="molecule type" value="Genomic_DNA"/>
</dbReference>
<evidence type="ECO:0000313" key="4">
    <source>
        <dbReference type="EMBL" id="CAA9378905.1"/>
    </source>
</evidence>
<comment type="cofactor">
    <cofactor evidence="1">
        <name>Mg(2+)</name>
        <dbReference type="ChEBI" id="CHEBI:18420"/>
    </cofactor>
</comment>
<name>A0A6J4N693_9ACTN</name>
<reference evidence="4" key="1">
    <citation type="submission" date="2020-02" db="EMBL/GenBank/DDBJ databases">
        <authorList>
            <person name="Meier V. D."/>
        </authorList>
    </citation>
    <scope>NUCLEOTIDE SEQUENCE</scope>
    <source>
        <strain evidence="4">AVDCRST_MAG06</strain>
    </source>
</reference>
<dbReference type="InterPro" id="IPR015797">
    <property type="entry name" value="NUDIX_hydrolase-like_dom_sf"/>
</dbReference>
<feature type="domain" description="Nudix hydrolase" evidence="3">
    <location>
        <begin position="45"/>
        <end position="172"/>
    </location>
</feature>
<dbReference type="Pfam" id="PF00293">
    <property type="entry name" value="NUDIX"/>
    <property type="match status" value="1"/>
</dbReference>
<dbReference type="EC" id="3.6.1.13" evidence="4"/>
<dbReference type="GO" id="GO:0047631">
    <property type="term" value="F:ADP-ribose diphosphatase activity"/>
    <property type="evidence" value="ECO:0007669"/>
    <property type="project" value="UniProtKB-EC"/>
</dbReference>